<dbReference type="GO" id="GO:0030288">
    <property type="term" value="C:outer membrane-bounded periplasmic space"/>
    <property type="evidence" value="ECO:0007669"/>
    <property type="project" value="UniProtKB-UniRule"/>
</dbReference>
<sequence length="280" mass="28782" precursor="true">MIRRLAGTVCLVLLPLALPLAAQDRGQTLADIRQEMAILNTAVTELRRELSTTGAPGLAMPGGDFLSRVDTIEAALAQLTAQTEQLQIRVDRIVADGTNRLGDIDFRLTELEGGDLGQAGQVAPLGGAEPGATPPPLPAPAPGAPAAPGGGSMAVAEQSDFDRAREVLGQGDFRTAAEKFATYAETYPGGALTQEALFLRGEALEQLGETSAAARSWLDAFSSDMDGTRAPEALLKVGQALATLGQGPEACVTLAEVSLRYGGTPSASDAAMAAQALGCQ</sequence>
<comment type="function">
    <text evidence="1">Mediates coordination of peptidoglycan synthesis and outer membrane constriction during cell division.</text>
</comment>
<accession>A0A8K0XZA0</accession>
<dbReference type="EMBL" id="JAESVN010000001">
    <property type="protein sequence ID" value="MBL4915858.1"/>
    <property type="molecule type" value="Genomic_DNA"/>
</dbReference>
<dbReference type="Proteomes" id="UP000648908">
    <property type="component" value="Unassembled WGS sequence"/>
</dbReference>
<keyword evidence="1" id="KW-0132">Cell division</keyword>
<dbReference type="InterPro" id="IPR014162">
    <property type="entry name" value="CpoB_C"/>
</dbReference>
<evidence type="ECO:0000256" key="1">
    <source>
        <dbReference type="HAMAP-Rule" id="MF_02066"/>
    </source>
</evidence>
<feature type="compositionally biased region" description="Pro residues" evidence="2">
    <location>
        <begin position="132"/>
        <end position="145"/>
    </location>
</feature>
<feature type="region of interest" description="Disordered" evidence="2">
    <location>
        <begin position="117"/>
        <end position="156"/>
    </location>
</feature>
<comment type="subcellular location">
    <subcellularLocation>
        <location evidence="1">Periplasm</location>
    </subcellularLocation>
</comment>
<organism evidence="3 4">
    <name type="scientific">Szabonella alba</name>
    <dbReference type="NCBI Taxonomy" id="2804194"/>
    <lineage>
        <taxon>Bacteria</taxon>
        <taxon>Pseudomonadati</taxon>
        <taxon>Pseudomonadota</taxon>
        <taxon>Alphaproteobacteria</taxon>
        <taxon>Rhodobacterales</taxon>
        <taxon>Paracoccaceae</taxon>
        <taxon>Szabonella</taxon>
    </lineage>
</organism>
<feature type="chain" id="PRO_5035496821" description="Cell division coordinator CpoB" evidence="1">
    <location>
        <begin position="23"/>
        <end position="280"/>
    </location>
</feature>
<dbReference type="InterPro" id="IPR034706">
    <property type="entry name" value="CpoB"/>
</dbReference>
<keyword evidence="1" id="KW-0732">Signal</keyword>
<name>A0A8K0XZA0_9RHOB</name>
<protein>
    <recommendedName>
        <fullName evidence="1">Cell division coordinator CpoB</fullName>
    </recommendedName>
</protein>
<keyword evidence="1" id="KW-0175">Coiled coil</keyword>
<evidence type="ECO:0000313" key="3">
    <source>
        <dbReference type="EMBL" id="MBL4915858.1"/>
    </source>
</evidence>
<dbReference type="NCBIfam" id="TIGR02795">
    <property type="entry name" value="tol_pal_ybgF"/>
    <property type="match status" value="1"/>
</dbReference>
<feature type="signal peptide" evidence="1">
    <location>
        <begin position="1"/>
        <end position="22"/>
    </location>
</feature>
<reference evidence="3" key="1">
    <citation type="submission" date="2021-01" db="EMBL/GenBank/DDBJ databases">
        <title>Tabrizicola alba sp. nov. a motile alkaliphilic bacterium isolated from a soda lake.</title>
        <authorList>
            <person name="Szuroczki S."/>
            <person name="Abbaszade G."/>
            <person name="Schumann P."/>
            <person name="Toth E."/>
        </authorList>
    </citation>
    <scope>NUCLEOTIDE SEQUENCE</scope>
    <source>
        <strain evidence="3">DMG-N-6</strain>
    </source>
</reference>
<dbReference type="HAMAP" id="MF_02066">
    <property type="entry name" value="CpoB"/>
    <property type="match status" value="1"/>
</dbReference>
<comment type="caution">
    <text evidence="3">The sequence shown here is derived from an EMBL/GenBank/DDBJ whole genome shotgun (WGS) entry which is preliminary data.</text>
</comment>
<feature type="coiled-coil region" evidence="1">
    <location>
        <begin position="29"/>
        <end position="96"/>
    </location>
</feature>
<keyword evidence="4" id="KW-1185">Reference proteome</keyword>
<dbReference type="GO" id="GO:0043093">
    <property type="term" value="P:FtsZ-dependent cytokinesis"/>
    <property type="evidence" value="ECO:0007669"/>
    <property type="project" value="UniProtKB-UniRule"/>
</dbReference>
<evidence type="ECO:0000256" key="2">
    <source>
        <dbReference type="SAM" id="MobiDB-lite"/>
    </source>
</evidence>
<gene>
    <name evidence="3" type="primary">ybgF</name>
    <name evidence="1" type="synonym">cpoB</name>
    <name evidence="3" type="ORF">JL811_01380</name>
</gene>
<keyword evidence="1" id="KW-0574">Periplasm</keyword>
<dbReference type="AlphaFoldDB" id="A0A8K0XZA0"/>
<dbReference type="InterPro" id="IPR011990">
    <property type="entry name" value="TPR-like_helical_dom_sf"/>
</dbReference>
<proteinExistence type="inferred from homology"/>
<keyword evidence="1" id="KW-0131">Cell cycle</keyword>
<dbReference type="SUPFAM" id="SSF48452">
    <property type="entry name" value="TPR-like"/>
    <property type="match status" value="1"/>
</dbReference>
<dbReference type="Gene3D" id="1.25.40.10">
    <property type="entry name" value="Tetratricopeptide repeat domain"/>
    <property type="match status" value="1"/>
</dbReference>
<evidence type="ECO:0000313" key="4">
    <source>
        <dbReference type="Proteomes" id="UP000648908"/>
    </source>
</evidence>
<comment type="similarity">
    <text evidence="1">Belongs to the CpoB family.</text>
</comment>